<evidence type="ECO:0000256" key="5">
    <source>
        <dbReference type="ARBA" id="ARBA00022801"/>
    </source>
</evidence>
<dbReference type="Pfam" id="PF10396">
    <property type="entry name" value="TrmE_N"/>
    <property type="match status" value="1"/>
</dbReference>
<comment type="caution">
    <text evidence="12">The sequence shown here is derived from an EMBL/GenBank/DDBJ whole genome shotgun (WGS) entry which is preliminary data.</text>
</comment>
<feature type="binding site" evidence="9">
    <location>
        <position position="122"/>
    </location>
    <ligand>
        <name>(6S)-5-formyl-5,6,7,8-tetrahydrofolate</name>
        <dbReference type="ChEBI" id="CHEBI:57457"/>
    </ligand>
</feature>
<dbReference type="FunFam" id="3.30.1360.120:FF:000003">
    <property type="entry name" value="tRNA modification GTPase MnmE"/>
    <property type="match status" value="1"/>
</dbReference>
<reference evidence="12 13" key="1">
    <citation type="submission" date="2020-10" db="EMBL/GenBank/DDBJ databases">
        <title>Connecting structure to function with the recovery of over 1000 high-quality activated sludge metagenome-assembled genomes encoding full-length rRNA genes using long-read sequencing.</title>
        <authorList>
            <person name="Singleton C.M."/>
            <person name="Petriglieri F."/>
            <person name="Kristensen J.M."/>
            <person name="Kirkegaard R.H."/>
            <person name="Michaelsen T.Y."/>
            <person name="Andersen M.H."/>
            <person name="Karst S.M."/>
            <person name="Dueholm M.S."/>
            <person name="Nielsen P.H."/>
            <person name="Albertsen M."/>
        </authorList>
    </citation>
    <scope>NUCLEOTIDE SEQUENCE [LARGE SCALE GENOMIC DNA]</scope>
    <source>
        <strain evidence="12">Ribe_18-Q3-R11-54_MAXAC.273</strain>
    </source>
</reference>
<keyword evidence="9" id="KW-0963">Cytoplasm</keyword>
<feature type="binding site" evidence="9">
    <location>
        <begin position="228"/>
        <end position="233"/>
    </location>
    <ligand>
        <name>GTP</name>
        <dbReference type="ChEBI" id="CHEBI:37565"/>
    </ligand>
</feature>
<dbReference type="Gene3D" id="1.20.120.430">
    <property type="entry name" value="tRNA modification GTPase MnmE domain 2"/>
    <property type="match status" value="1"/>
</dbReference>
<evidence type="ECO:0000256" key="1">
    <source>
        <dbReference type="ARBA" id="ARBA00011043"/>
    </source>
</evidence>
<accession>A0A9D7SRY2</accession>
<evidence type="ECO:0000256" key="3">
    <source>
        <dbReference type="ARBA" id="ARBA00022723"/>
    </source>
</evidence>
<dbReference type="PANTHER" id="PTHR42714">
    <property type="entry name" value="TRNA MODIFICATION GTPASE GTPBP3"/>
    <property type="match status" value="1"/>
</dbReference>
<dbReference type="InterPro" id="IPR027266">
    <property type="entry name" value="TrmE/GcvT-like"/>
</dbReference>
<comment type="function">
    <text evidence="9">Exhibits a very high intrinsic GTPase hydrolysis rate. Involved in the addition of a carboxymethylaminomethyl (cmnm) group at the wobble position (U34) of certain tRNAs, forming tRNA-cmnm(5)s(2)U34.</text>
</comment>
<comment type="subcellular location">
    <subcellularLocation>
        <location evidence="9">Cytoplasm</location>
    </subcellularLocation>
</comment>
<dbReference type="SUPFAM" id="SSF52540">
    <property type="entry name" value="P-loop containing nucleoside triphosphate hydrolases"/>
    <property type="match status" value="1"/>
</dbReference>
<keyword evidence="4 9" id="KW-0547">Nucleotide-binding</keyword>
<comment type="similarity">
    <text evidence="1 9 10">Belongs to the TRAFAC class TrmE-Era-EngA-EngB-Septin-like GTPase superfamily. TrmE GTPase family.</text>
</comment>
<proteinExistence type="inferred from homology"/>
<dbReference type="Proteomes" id="UP000808337">
    <property type="component" value="Unassembled WGS sequence"/>
</dbReference>
<evidence type="ECO:0000259" key="11">
    <source>
        <dbReference type="PROSITE" id="PS51709"/>
    </source>
</evidence>
<dbReference type="GO" id="GO:0005525">
    <property type="term" value="F:GTP binding"/>
    <property type="evidence" value="ECO:0007669"/>
    <property type="project" value="UniProtKB-UniRule"/>
</dbReference>
<dbReference type="InterPro" id="IPR027368">
    <property type="entry name" value="MnmE_dom2"/>
</dbReference>
<dbReference type="NCBIfam" id="TIGR00231">
    <property type="entry name" value="small_GTP"/>
    <property type="match status" value="1"/>
</dbReference>
<comment type="caution">
    <text evidence="9">Lacks conserved residue(s) required for the propagation of feature annotation.</text>
</comment>
<evidence type="ECO:0000256" key="8">
    <source>
        <dbReference type="ARBA" id="ARBA00023134"/>
    </source>
</evidence>
<dbReference type="HAMAP" id="MF_00379">
    <property type="entry name" value="GTPase_MnmE"/>
    <property type="match status" value="1"/>
</dbReference>
<protein>
    <recommendedName>
        <fullName evidence="9">tRNA modification GTPase MnmE</fullName>
        <ecNumber evidence="9">3.6.-.-</ecNumber>
    </recommendedName>
</protein>
<dbReference type="InterPro" id="IPR027417">
    <property type="entry name" value="P-loop_NTPase"/>
</dbReference>
<dbReference type="Gene3D" id="3.40.50.300">
    <property type="entry name" value="P-loop containing nucleotide triphosphate hydrolases"/>
    <property type="match status" value="1"/>
</dbReference>
<dbReference type="GO" id="GO:0030488">
    <property type="term" value="P:tRNA methylation"/>
    <property type="evidence" value="ECO:0007669"/>
    <property type="project" value="TreeGrafter"/>
</dbReference>
<dbReference type="InterPro" id="IPR006073">
    <property type="entry name" value="GTP-bd"/>
</dbReference>
<dbReference type="InterPro" id="IPR005225">
    <property type="entry name" value="Small_GTP-bd"/>
</dbReference>
<dbReference type="Gene3D" id="3.30.1360.120">
    <property type="entry name" value="Probable tRNA modification gtpase trme, domain 1"/>
    <property type="match status" value="1"/>
</dbReference>
<evidence type="ECO:0000313" key="12">
    <source>
        <dbReference type="EMBL" id="MBK9981962.1"/>
    </source>
</evidence>
<dbReference type="CDD" id="cd14858">
    <property type="entry name" value="TrmE_N"/>
    <property type="match status" value="1"/>
</dbReference>
<keyword evidence="8 9" id="KW-0342">GTP-binding</keyword>
<dbReference type="InterPro" id="IPR018948">
    <property type="entry name" value="GTP-bd_TrmE_N"/>
</dbReference>
<dbReference type="GO" id="GO:0005829">
    <property type="term" value="C:cytosol"/>
    <property type="evidence" value="ECO:0007669"/>
    <property type="project" value="TreeGrafter"/>
</dbReference>
<comment type="cofactor">
    <cofactor evidence="9">
        <name>K(+)</name>
        <dbReference type="ChEBI" id="CHEBI:29103"/>
    </cofactor>
    <text evidence="9">Binds 1 potassium ion per subunit.</text>
</comment>
<dbReference type="InterPro" id="IPR031168">
    <property type="entry name" value="G_TrmE"/>
</dbReference>
<keyword evidence="2 9" id="KW-0819">tRNA processing</keyword>
<gene>
    <name evidence="9 12" type="primary">mnmE</name>
    <name evidence="9" type="synonym">trmE</name>
    <name evidence="12" type="ORF">IPP15_05970</name>
</gene>
<evidence type="ECO:0000256" key="6">
    <source>
        <dbReference type="ARBA" id="ARBA00022842"/>
    </source>
</evidence>
<keyword evidence="6 9" id="KW-0460">Magnesium</keyword>
<keyword evidence="7 9" id="KW-0630">Potassium</keyword>
<name>A0A9D7SRY2_9BACT</name>
<dbReference type="GO" id="GO:0042802">
    <property type="term" value="F:identical protein binding"/>
    <property type="evidence" value="ECO:0007669"/>
    <property type="project" value="UniProtKB-ARBA"/>
</dbReference>
<dbReference type="Pfam" id="PF01926">
    <property type="entry name" value="MMR_HSR1"/>
    <property type="match status" value="1"/>
</dbReference>
<feature type="binding site" evidence="9">
    <location>
        <position position="232"/>
    </location>
    <ligand>
        <name>Mg(2+)</name>
        <dbReference type="ChEBI" id="CHEBI:18420"/>
    </ligand>
</feature>
<feature type="binding site" evidence="9">
    <location>
        <position position="468"/>
    </location>
    <ligand>
        <name>(6S)-5-formyl-5,6,7,8-tetrahydrofolate</name>
        <dbReference type="ChEBI" id="CHEBI:57457"/>
    </ligand>
</feature>
<dbReference type="AlphaFoldDB" id="A0A9D7SRY2"/>
<dbReference type="PANTHER" id="PTHR42714:SF2">
    <property type="entry name" value="TRNA MODIFICATION GTPASE GTPBP3, MITOCHONDRIAL"/>
    <property type="match status" value="1"/>
</dbReference>
<dbReference type="EMBL" id="JADKGY010000001">
    <property type="protein sequence ID" value="MBK9981962.1"/>
    <property type="molecule type" value="Genomic_DNA"/>
</dbReference>
<evidence type="ECO:0000256" key="7">
    <source>
        <dbReference type="ARBA" id="ARBA00022958"/>
    </source>
</evidence>
<dbReference type="PROSITE" id="PS51709">
    <property type="entry name" value="G_TRME"/>
    <property type="match status" value="1"/>
</dbReference>
<sequence length="468" mass="51946">MKEDTIVAIATGDTVSAIGLIRLSGPKAISITNKVFKGRNLSRVESHTMHYGRIIDEDGQTLDDVIVSVYKSPKSFTTEDVIEISCHGSPYILHEINSLLIRQGARPADPGEFTMRAFLNGRMDLSQAEAVADLIESQSKASHLMAMRQMKGEVSSEIQLLREKLIDFASLIELELDFGEENVEFADREKLKNLVGEILLLTSRLKETFHLGNAIKEGIPTVIAGRPNAGKSTLLNKLLQEDRAIVSATPGTTRDTIEEVLVIDGIQFRLIDTAGIREAHDEIESMGIQRTMDKIEKASILIYVFDVTTLSPSEVAADLEAISPENAKVILAANKMDLNPYTDANEWKMKDYVVVPLSAINNMNVVYLREVIRDSIKKDIPDDIPMISSARHYHALDRAEQRLSEVFLTLGGVPNSENRILNTEYRLPNTELLAQDIRQALFHLGTITGEISSDDVLGNIFSRFCIGK</sequence>
<evidence type="ECO:0000256" key="2">
    <source>
        <dbReference type="ARBA" id="ARBA00022694"/>
    </source>
</evidence>
<feature type="binding site" evidence="9">
    <location>
        <begin position="272"/>
        <end position="275"/>
    </location>
    <ligand>
        <name>GTP</name>
        <dbReference type="ChEBI" id="CHEBI:37565"/>
    </ligand>
</feature>
<keyword evidence="5 9" id="KW-0378">Hydrolase</keyword>
<dbReference type="GO" id="GO:0002098">
    <property type="term" value="P:tRNA wobble uridine modification"/>
    <property type="evidence" value="ECO:0007669"/>
    <property type="project" value="TreeGrafter"/>
</dbReference>
<evidence type="ECO:0000256" key="9">
    <source>
        <dbReference type="HAMAP-Rule" id="MF_00379"/>
    </source>
</evidence>
<dbReference type="GO" id="GO:0003924">
    <property type="term" value="F:GTPase activity"/>
    <property type="evidence" value="ECO:0007669"/>
    <property type="project" value="UniProtKB-UniRule"/>
</dbReference>
<keyword evidence="3 9" id="KW-0479">Metal-binding</keyword>
<evidence type="ECO:0000256" key="10">
    <source>
        <dbReference type="RuleBase" id="RU003313"/>
    </source>
</evidence>
<dbReference type="InterPro" id="IPR025867">
    <property type="entry name" value="MnmE_helical"/>
</dbReference>
<feature type="binding site" evidence="9">
    <location>
        <begin position="247"/>
        <end position="253"/>
    </location>
    <ligand>
        <name>GTP</name>
        <dbReference type="ChEBI" id="CHEBI:37565"/>
    </ligand>
</feature>
<dbReference type="GO" id="GO:0046872">
    <property type="term" value="F:metal ion binding"/>
    <property type="evidence" value="ECO:0007669"/>
    <property type="project" value="UniProtKB-KW"/>
</dbReference>
<feature type="binding site" evidence="9">
    <location>
        <position position="83"/>
    </location>
    <ligand>
        <name>(6S)-5-formyl-5,6,7,8-tetrahydrofolate</name>
        <dbReference type="ChEBI" id="CHEBI:57457"/>
    </ligand>
</feature>
<dbReference type="Pfam" id="PF12631">
    <property type="entry name" value="MnmE_helical"/>
    <property type="match status" value="1"/>
</dbReference>
<evidence type="ECO:0000313" key="13">
    <source>
        <dbReference type="Proteomes" id="UP000808337"/>
    </source>
</evidence>
<comment type="subunit">
    <text evidence="9">Homodimer. Heterotetramer of two MnmE and two MnmG subunits.</text>
</comment>
<dbReference type="EC" id="3.6.-.-" evidence="9"/>
<dbReference type="CDD" id="cd04164">
    <property type="entry name" value="trmE"/>
    <property type="match status" value="1"/>
</dbReference>
<feature type="binding site" evidence="9">
    <location>
        <position position="253"/>
    </location>
    <ligand>
        <name>Mg(2+)</name>
        <dbReference type="ChEBI" id="CHEBI:18420"/>
    </ligand>
</feature>
<organism evidence="12 13">
    <name type="scientific">Candidatus Opimibacter skivensis</name>
    <dbReference type="NCBI Taxonomy" id="2982028"/>
    <lineage>
        <taxon>Bacteria</taxon>
        <taxon>Pseudomonadati</taxon>
        <taxon>Bacteroidota</taxon>
        <taxon>Saprospiria</taxon>
        <taxon>Saprospirales</taxon>
        <taxon>Saprospiraceae</taxon>
        <taxon>Candidatus Opimibacter</taxon>
    </lineage>
</organism>
<evidence type="ECO:0000256" key="4">
    <source>
        <dbReference type="ARBA" id="ARBA00022741"/>
    </source>
</evidence>
<dbReference type="NCBIfam" id="TIGR00450">
    <property type="entry name" value="mnmE_trmE_thdF"/>
    <property type="match status" value="1"/>
</dbReference>
<feature type="domain" description="TrmE-type G" evidence="11">
    <location>
        <begin position="218"/>
        <end position="377"/>
    </location>
</feature>
<feature type="binding site" evidence="9">
    <location>
        <position position="22"/>
    </location>
    <ligand>
        <name>(6S)-5-formyl-5,6,7,8-tetrahydrofolate</name>
        <dbReference type="ChEBI" id="CHEBI:57457"/>
    </ligand>
</feature>
<dbReference type="InterPro" id="IPR004520">
    <property type="entry name" value="GTPase_MnmE"/>
</dbReference>